<dbReference type="AlphaFoldDB" id="W4MFR7"/>
<evidence type="ECO:0000313" key="3">
    <source>
        <dbReference type="Proteomes" id="UP000019140"/>
    </source>
</evidence>
<sequence>MFRNGEAAMMECRQSKRLNLKVPLRVFRADTKVLVGHALDVSLPGIKVASDCPFDVGQEKLFDLEIPNDTGQWRMTRVKALSIYSIRDATGNLFYTGFKFVHIEPESLLSLQKLIDDMSSFS</sequence>
<proteinExistence type="predicted"/>
<gene>
    <name evidence="2" type="ORF">ETSY2_01860</name>
</gene>
<evidence type="ECO:0000259" key="1">
    <source>
        <dbReference type="Pfam" id="PF07238"/>
    </source>
</evidence>
<dbReference type="SUPFAM" id="SSF141371">
    <property type="entry name" value="PilZ domain-like"/>
    <property type="match status" value="1"/>
</dbReference>
<comment type="caution">
    <text evidence="2">The sequence shown here is derived from an EMBL/GenBank/DDBJ whole genome shotgun (WGS) entry which is preliminary data.</text>
</comment>
<dbReference type="InterPro" id="IPR009875">
    <property type="entry name" value="PilZ_domain"/>
</dbReference>
<dbReference type="Gene3D" id="2.40.10.220">
    <property type="entry name" value="predicted glycosyltransferase like domains"/>
    <property type="match status" value="1"/>
</dbReference>
<organism evidence="2 3">
    <name type="scientific">Candidatus Entotheonella gemina</name>
    <dbReference type="NCBI Taxonomy" id="1429439"/>
    <lineage>
        <taxon>Bacteria</taxon>
        <taxon>Pseudomonadati</taxon>
        <taxon>Nitrospinota/Tectimicrobiota group</taxon>
        <taxon>Candidatus Tectimicrobiota</taxon>
        <taxon>Candidatus Entotheonellia</taxon>
        <taxon>Candidatus Entotheonellales</taxon>
        <taxon>Candidatus Entotheonellaceae</taxon>
        <taxon>Candidatus Entotheonella</taxon>
    </lineage>
</organism>
<name>W4MFR7_9BACT</name>
<dbReference type="Proteomes" id="UP000019140">
    <property type="component" value="Unassembled WGS sequence"/>
</dbReference>
<feature type="domain" description="PilZ" evidence="1">
    <location>
        <begin position="13"/>
        <end position="115"/>
    </location>
</feature>
<dbReference type="EMBL" id="AZHX01000070">
    <property type="protein sequence ID" value="ETX09030.1"/>
    <property type="molecule type" value="Genomic_DNA"/>
</dbReference>
<dbReference type="Pfam" id="PF07238">
    <property type="entry name" value="PilZ"/>
    <property type="match status" value="1"/>
</dbReference>
<evidence type="ECO:0000313" key="2">
    <source>
        <dbReference type="EMBL" id="ETX09030.1"/>
    </source>
</evidence>
<keyword evidence="3" id="KW-1185">Reference proteome</keyword>
<dbReference type="GO" id="GO:0035438">
    <property type="term" value="F:cyclic-di-GMP binding"/>
    <property type="evidence" value="ECO:0007669"/>
    <property type="project" value="InterPro"/>
</dbReference>
<accession>W4MFR7</accession>
<protein>
    <recommendedName>
        <fullName evidence="1">PilZ domain-containing protein</fullName>
    </recommendedName>
</protein>
<reference evidence="2 3" key="1">
    <citation type="journal article" date="2014" name="Nature">
        <title>An environmental bacterial taxon with a large and distinct metabolic repertoire.</title>
        <authorList>
            <person name="Wilson M.C."/>
            <person name="Mori T."/>
            <person name="Ruckert C."/>
            <person name="Uria A.R."/>
            <person name="Helf M.J."/>
            <person name="Takada K."/>
            <person name="Gernert C."/>
            <person name="Steffens U.A."/>
            <person name="Heycke N."/>
            <person name="Schmitt S."/>
            <person name="Rinke C."/>
            <person name="Helfrich E.J."/>
            <person name="Brachmann A.O."/>
            <person name="Gurgui C."/>
            <person name="Wakimoto T."/>
            <person name="Kracht M."/>
            <person name="Crusemann M."/>
            <person name="Hentschel U."/>
            <person name="Abe I."/>
            <person name="Matsunaga S."/>
            <person name="Kalinowski J."/>
            <person name="Takeyama H."/>
            <person name="Piel J."/>
        </authorList>
    </citation>
    <scope>NUCLEOTIDE SEQUENCE [LARGE SCALE GENOMIC DNA]</scope>
    <source>
        <strain evidence="3">TSY2</strain>
    </source>
</reference>
<dbReference type="HOGENOM" id="CLU_2022499_0_0_7"/>